<dbReference type="Gene3D" id="2.10.240.10">
    <property type="entry name" value="Dihydroorotate dehydrogenase, electron transfer subunit"/>
    <property type="match status" value="1"/>
</dbReference>
<dbReference type="PANTHER" id="PTHR43513">
    <property type="entry name" value="DIHYDROOROTATE DEHYDROGENASE B (NAD(+)), ELECTRON TRANSFER SUBUNIT"/>
    <property type="match status" value="1"/>
</dbReference>
<sequence>AGTEALSGLRYGDGARVTLPLGNGFPTFSGKVAVVGGGFGVAPLLSAARACKAAGAEVRIYNGFATAERIMLTGLFAEAGKLTVCTDDGSTGFRGFPTAALEADIAAGWTPDVILCCGPSPLMRVVKKLGEERGVATYLSLEQRMGCGIGACLTCTCKVAGHNKRVCKDGPVFISTEVQP</sequence>
<dbReference type="PANTHER" id="PTHR43513:SF3">
    <property type="entry name" value="DIHYDROOROTATE DEHYDROGENASE B (NAD(+)), ELECTRON TRANSFER SUBUNIT-RELATED"/>
    <property type="match status" value="1"/>
</dbReference>
<feature type="domain" description="Dihydroorotate dehydrogenase electron transfer subunit iron-sulphur cluster binding" evidence="2">
    <location>
        <begin position="142"/>
        <end position="178"/>
    </location>
</feature>
<dbReference type="Pfam" id="PF10418">
    <property type="entry name" value="DHODB_Fe-S_bind"/>
    <property type="match status" value="1"/>
</dbReference>
<dbReference type="EMBL" id="DXHS01000041">
    <property type="protein sequence ID" value="HIW02159.1"/>
    <property type="molecule type" value="Genomic_DNA"/>
</dbReference>
<dbReference type="Pfam" id="PF00175">
    <property type="entry name" value="NAD_binding_1"/>
    <property type="match status" value="1"/>
</dbReference>
<dbReference type="InterPro" id="IPR050353">
    <property type="entry name" value="PyrK_electron_transfer"/>
</dbReference>
<evidence type="ECO:0000259" key="2">
    <source>
        <dbReference type="Pfam" id="PF10418"/>
    </source>
</evidence>
<proteinExistence type="predicted"/>
<protein>
    <submittedName>
        <fullName evidence="3">Dihydroorotate dehydrogenase electron transfer subunit</fullName>
    </submittedName>
</protein>
<dbReference type="InterPro" id="IPR019480">
    <property type="entry name" value="Dihydroorotate_DH_Fe-S-bd"/>
</dbReference>
<dbReference type="InterPro" id="IPR039261">
    <property type="entry name" value="FNR_nucleotide-bd"/>
</dbReference>
<dbReference type="AlphaFoldDB" id="A0A9D1Q0P1"/>
<accession>A0A9D1Q0P1</accession>
<dbReference type="Proteomes" id="UP000823990">
    <property type="component" value="Unassembled WGS sequence"/>
</dbReference>
<dbReference type="GO" id="GO:0016491">
    <property type="term" value="F:oxidoreductase activity"/>
    <property type="evidence" value="ECO:0007669"/>
    <property type="project" value="InterPro"/>
</dbReference>
<evidence type="ECO:0000313" key="4">
    <source>
        <dbReference type="Proteomes" id="UP000823990"/>
    </source>
</evidence>
<feature type="non-terminal residue" evidence="3">
    <location>
        <position position="1"/>
    </location>
</feature>
<reference evidence="3" key="2">
    <citation type="submission" date="2021-04" db="EMBL/GenBank/DDBJ databases">
        <authorList>
            <person name="Gilroy R."/>
        </authorList>
    </citation>
    <scope>NUCLEOTIDE SEQUENCE</scope>
    <source>
        <strain evidence="3">12435</strain>
    </source>
</reference>
<dbReference type="InterPro" id="IPR001433">
    <property type="entry name" value="OxRdtase_FAD/NAD-bd"/>
</dbReference>
<feature type="domain" description="Oxidoreductase FAD/NAD(P)-binding" evidence="1">
    <location>
        <begin position="35"/>
        <end position="127"/>
    </location>
</feature>
<name>A0A9D1Q0P1_9FIRM</name>
<dbReference type="InterPro" id="IPR037117">
    <property type="entry name" value="Dihydroorotate_DH_ele_sf"/>
</dbReference>
<dbReference type="Gene3D" id="3.40.50.80">
    <property type="entry name" value="Nucleotide-binding domain of ferredoxin-NADP reductase (FNR) module"/>
    <property type="match status" value="1"/>
</dbReference>
<evidence type="ECO:0000259" key="1">
    <source>
        <dbReference type="Pfam" id="PF00175"/>
    </source>
</evidence>
<evidence type="ECO:0000313" key="3">
    <source>
        <dbReference type="EMBL" id="HIW02159.1"/>
    </source>
</evidence>
<reference evidence="3" key="1">
    <citation type="journal article" date="2021" name="PeerJ">
        <title>Extensive microbial diversity within the chicken gut microbiome revealed by metagenomics and culture.</title>
        <authorList>
            <person name="Gilroy R."/>
            <person name="Ravi A."/>
            <person name="Getino M."/>
            <person name="Pursley I."/>
            <person name="Horton D.L."/>
            <person name="Alikhan N.F."/>
            <person name="Baker D."/>
            <person name="Gharbi K."/>
            <person name="Hall N."/>
            <person name="Watson M."/>
            <person name="Adriaenssens E.M."/>
            <person name="Foster-Nyarko E."/>
            <person name="Jarju S."/>
            <person name="Secka A."/>
            <person name="Antonio M."/>
            <person name="Oren A."/>
            <person name="Chaudhuri R.R."/>
            <person name="La Ragione R."/>
            <person name="Hildebrand F."/>
            <person name="Pallen M.J."/>
        </authorList>
    </citation>
    <scope>NUCLEOTIDE SEQUENCE</scope>
    <source>
        <strain evidence="3">12435</strain>
    </source>
</reference>
<gene>
    <name evidence="3" type="ORF">H9892_02340</name>
</gene>
<organism evidence="3 4">
    <name type="scientific">Candidatus Protoclostridium stercorigallinarum</name>
    <dbReference type="NCBI Taxonomy" id="2838741"/>
    <lineage>
        <taxon>Bacteria</taxon>
        <taxon>Bacillati</taxon>
        <taxon>Bacillota</taxon>
        <taxon>Clostridia</taxon>
        <taxon>Candidatus Protoclostridium</taxon>
    </lineage>
</organism>
<dbReference type="SUPFAM" id="SSF52343">
    <property type="entry name" value="Ferredoxin reductase-like, C-terminal NADP-linked domain"/>
    <property type="match status" value="1"/>
</dbReference>
<comment type="caution">
    <text evidence="3">The sequence shown here is derived from an EMBL/GenBank/DDBJ whole genome shotgun (WGS) entry which is preliminary data.</text>
</comment>